<evidence type="ECO:0008006" key="3">
    <source>
        <dbReference type="Google" id="ProtNLM"/>
    </source>
</evidence>
<dbReference type="SUPFAM" id="SSF69304">
    <property type="entry name" value="Tricorn protease N-terminal domain"/>
    <property type="match status" value="1"/>
</dbReference>
<dbReference type="InterPro" id="IPR049916">
    <property type="entry name" value="WDR72-like"/>
</dbReference>
<dbReference type="SMART" id="SM00320">
    <property type="entry name" value="WD40"/>
    <property type="match status" value="2"/>
</dbReference>
<gene>
    <name evidence="1" type="ORF">O181_022055</name>
</gene>
<name>A0A9Q3CGQ6_9BASI</name>
<reference evidence="1" key="1">
    <citation type="submission" date="2021-03" db="EMBL/GenBank/DDBJ databases">
        <title>Draft genome sequence of rust myrtle Austropuccinia psidii MF-1, a brazilian biotype.</title>
        <authorList>
            <person name="Quecine M.C."/>
            <person name="Pachon D.M.R."/>
            <person name="Bonatelli M.L."/>
            <person name="Correr F.H."/>
            <person name="Franceschini L.M."/>
            <person name="Leite T.F."/>
            <person name="Margarido G.R.A."/>
            <person name="Almeida C.A."/>
            <person name="Ferrarezi J.A."/>
            <person name="Labate C.A."/>
        </authorList>
    </citation>
    <scope>NUCLEOTIDE SEQUENCE</scope>
    <source>
        <strain evidence="1">MF-1</strain>
    </source>
</reference>
<dbReference type="PANTHER" id="PTHR44099:SF4">
    <property type="entry name" value="RABCONNECTIN-3B, ISOFORM A"/>
    <property type="match status" value="1"/>
</dbReference>
<dbReference type="Gene3D" id="2.130.10.10">
    <property type="entry name" value="YVTN repeat-like/Quinoprotein amine dehydrogenase"/>
    <property type="match status" value="1"/>
</dbReference>
<dbReference type="EMBL" id="AVOT02006742">
    <property type="protein sequence ID" value="MBW0482340.1"/>
    <property type="molecule type" value="Genomic_DNA"/>
</dbReference>
<keyword evidence="2" id="KW-1185">Reference proteome</keyword>
<sequence>METHEDLNIYFHLPKIQNLRNQNQSKSPPHQFFNINQEPNYLSIEGQDENSFPKNRLTFLNHNNQDQITFLTIKNQLIILRYQNQSKISTSSRPSTLASISIKNLSIKSSISSILTNQSKSLNKNLKINNSLKFNNNLSNKSIPTISISISNDQKKLVNNNNNNNNQIEGLNSNKLNFNQSLNQQNHSNKKLNNNPSINSIDFNQINELNNALSVHSVIQLNLLSSDSIIFIQTFSNHHINHNDHDDDSATATAADDDDNYFGLILTKFGKCSKISLIDGHIIDSVQINHPNISFKEDDPNFDIANDGLIEFNDFVILIDSNHMDQESHQCHQEIQYNYNDQDQQKLIFAIPSESSPFLINLQDFTILPSIYQPPKNFQSFFKSKIIKHSKKLQNLPSSNSNDSNLSIWTIHLVSLTWTGQLWSRELTIVKKENNWLIEELDNRSSLMSDQFSDRDLDQLKILVNQTSRVLVWSPNQVWAFELADSNINPHTNNQSSHNINNPPEPSFNLILANDHILNLFFIGHSFLALITNKHFKLFIILDTQSSLLSPWSQLKLRPIHDASFTLPESRYFESVLDQSLFPQATHDHSDMINQIKLLTIDHDRSTGQRLLSELSFSLQNTPTQQEHFTPALDLSQSNLDRPVIHHDMRQVYSFQSIQNHFISSYSLTSSIWLEDLYSPTLLAGDSFGRLLIYAINTQLETAEEGPWKLERLIDEESLGGPICALYADQNWVLAGAMSGDLGIWQRQSSELESLSGNRIGDSKVALKLITRLTIGTVPIECFGRFPRVGGNGNGFTHRIARYISVMTNGSIIIWNIDSERNSAEVEDEICPEEPTDGVSELWSNGSELLVVYHEQRLRVYHWFSNQNLCVDITRQEAKKLITQAGNSWARVQLSTSPGNQELGQSSIVKAVGSTNIIGSANFNALSIRLRAFMKSIGLQDGTALAGRLWLVRLALSDLLPWGRDQTLDECAEKHLGIKLPLVEGDDLKMICGNKYERFGLTLMKRNVEERMRSGYDKTYRLLTAVVLLRVFLNEARYERHAGEMIERLSQMGCNKKNQEKLSSEQNVYIEVSGLDLGILVDYWLDSSVDIREGARLLFGARLGAMTDEEIEKVVSKWHFFLPIEEVKSDSSEPLVILGKKGRSDEAESRKEYDEKKKNVFKERKRQKNAILLIGLVVSERYKLLSTKVLKDLSIAVFQSISPTTKQNDNDERGVFGARLELLTAALEVCSKAFEIIQNYIDAIELVRNLFGWATGKSGEVSGELKGMAKHACLHVASVNTPLFMTTLSYDLIISRDANDRLSTMKLVVFMVRKRPLVLHGSLPRLVEAVVKSLDPTQKQMRAQTQTGATVVLHELVKTYPSIAFHGPSQRLGVGTPEGAMIIYDLKTATRISVLESYRRPVTACSFSEDGHRLVTVSLEEGRIEVWKVGGGLIQELISSGTGNFRAGVNQSINSILNLRRSEELMNINNKPYKSFPFNVGEEGMMSMNGTLEWVRIDWLGIRNCRLRIRESSITFSC</sequence>
<evidence type="ECO:0000313" key="1">
    <source>
        <dbReference type="EMBL" id="MBW0482340.1"/>
    </source>
</evidence>
<accession>A0A9Q3CGQ6</accession>
<proteinExistence type="predicted"/>
<dbReference type="PANTHER" id="PTHR44099">
    <property type="entry name" value="RABCONNECTIN-3B, ISOFORM A"/>
    <property type="match status" value="1"/>
</dbReference>
<protein>
    <recommendedName>
        <fullName evidence="3">WD40 repeat-containing protein</fullName>
    </recommendedName>
</protein>
<dbReference type="SUPFAM" id="SSF50978">
    <property type="entry name" value="WD40 repeat-like"/>
    <property type="match status" value="1"/>
</dbReference>
<evidence type="ECO:0000313" key="2">
    <source>
        <dbReference type="Proteomes" id="UP000765509"/>
    </source>
</evidence>
<dbReference type="InterPro" id="IPR015943">
    <property type="entry name" value="WD40/YVTN_repeat-like_dom_sf"/>
</dbReference>
<dbReference type="InterPro" id="IPR036322">
    <property type="entry name" value="WD40_repeat_dom_sf"/>
</dbReference>
<comment type="caution">
    <text evidence="1">The sequence shown here is derived from an EMBL/GenBank/DDBJ whole genome shotgun (WGS) entry which is preliminary data.</text>
</comment>
<dbReference type="OrthoDB" id="338622at2759"/>
<organism evidence="1 2">
    <name type="scientific">Austropuccinia psidii MF-1</name>
    <dbReference type="NCBI Taxonomy" id="1389203"/>
    <lineage>
        <taxon>Eukaryota</taxon>
        <taxon>Fungi</taxon>
        <taxon>Dikarya</taxon>
        <taxon>Basidiomycota</taxon>
        <taxon>Pucciniomycotina</taxon>
        <taxon>Pucciniomycetes</taxon>
        <taxon>Pucciniales</taxon>
        <taxon>Sphaerophragmiaceae</taxon>
        <taxon>Austropuccinia</taxon>
    </lineage>
</organism>
<dbReference type="Proteomes" id="UP000765509">
    <property type="component" value="Unassembled WGS sequence"/>
</dbReference>
<dbReference type="InterPro" id="IPR001680">
    <property type="entry name" value="WD40_rpt"/>
</dbReference>
<dbReference type="GO" id="GO:0005737">
    <property type="term" value="C:cytoplasm"/>
    <property type="evidence" value="ECO:0007669"/>
    <property type="project" value="TreeGrafter"/>
</dbReference>